<dbReference type="CDD" id="cd03448">
    <property type="entry name" value="HDE_HSD"/>
    <property type="match status" value="1"/>
</dbReference>
<evidence type="ECO:0000256" key="3">
    <source>
        <dbReference type="ARBA" id="ARBA00006484"/>
    </source>
</evidence>
<reference evidence="12" key="1">
    <citation type="submission" date="2019-01" db="EMBL/GenBank/DDBJ databases">
        <title>Draft genome sequences of three monokaryotic isolates of the white-rot basidiomycete fungus Dichomitus squalens.</title>
        <authorList>
            <consortium name="DOE Joint Genome Institute"/>
            <person name="Lopez S.C."/>
            <person name="Andreopoulos B."/>
            <person name="Pangilinan J."/>
            <person name="Lipzen A."/>
            <person name="Riley R."/>
            <person name="Ahrendt S."/>
            <person name="Ng V."/>
            <person name="Barry K."/>
            <person name="Daum C."/>
            <person name="Grigoriev I.V."/>
            <person name="Hilden K.S."/>
            <person name="Makela M.R."/>
            <person name="de Vries R.P."/>
        </authorList>
    </citation>
    <scope>NUCLEOTIDE SEQUENCE [LARGE SCALE GENOMIC DNA]</scope>
    <source>
        <strain evidence="12">OM18370.1</strain>
    </source>
</reference>
<dbReference type="Gene3D" id="1.10.287.4290">
    <property type="match status" value="2"/>
</dbReference>
<dbReference type="PANTHER" id="PTHR45024">
    <property type="entry name" value="DEHYDROGENASES, SHORT CHAIN"/>
    <property type="match status" value="1"/>
</dbReference>
<dbReference type="InterPro" id="IPR002347">
    <property type="entry name" value="SDR_fam"/>
</dbReference>
<keyword evidence="5" id="KW-0521">NADP</keyword>
<evidence type="ECO:0000256" key="7">
    <source>
        <dbReference type="ARBA" id="ARBA00023098"/>
    </source>
</evidence>
<keyword evidence="4" id="KW-0276">Fatty acid metabolism</keyword>
<dbReference type="SUPFAM" id="SSF51735">
    <property type="entry name" value="NAD(P)-binding Rossmann-fold domains"/>
    <property type="match status" value="2"/>
</dbReference>
<dbReference type="UniPathway" id="UPA00659"/>
<dbReference type="Pfam" id="PF00106">
    <property type="entry name" value="adh_short"/>
    <property type="match status" value="2"/>
</dbReference>
<dbReference type="CDD" id="cd05353">
    <property type="entry name" value="hydroxyacyl-CoA-like_DH_SDR_c-like"/>
    <property type="match status" value="1"/>
</dbReference>
<dbReference type="PRINTS" id="PR00080">
    <property type="entry name" value="SDRFAMILY"/>
</dbReference>
<dbReference type="GO" id="GO:0006635">
    <property type="term" value="P:fatty acid beta-oxidation"/>
    <property type="evidence" value="ECO:0007669"/>
    <property type="project" value="UniProtKB-UniPathway"/>
</dbReference>
<evidence type="ECO:0000256" key="10">
    <source>
        <dbReference type="SAM" id="MobiDB-lite"/>
    </source>
</evidence>
<dbReference type="AlphaFoldDB" id="A0A4Q9MXN2"/>
<dbReference type="PROSITE" id="PS00061">
    <property type="entry name" value="ADH_SHORT"/>
    <property type="match status" value="2"/>
</dbReference>
<dbReference type="Gene3D" id="3.40.50.720">
    <property type="entry name" value="NAD(P)-binding Rossmann-like Domain"/>
    <property type="match status" value="2"/>
</dbReference>
<dbReference type="EMBL" id="ML143394">
    <property type="protein sequence ID" value="TBU32495.1"/>
    <property type="molecule type" value="Genomic_DNA"/>
</dbReference>
<feature type="region of interest" description="Disordered" evidence="10">
    <location>
        <begin position="593"/>
        <end position="615"/>
    </location>
</feature>
<dbReference type="Proteomes" id="UP000292957">
    <property type="component" value="Unassembled WGS sequence"/>
</dbReference>
<dbReference type="Pfam" id="PF01575">
    <property type="entry name" value="MaoC_dehydratas"/>
    <property type="match status" value="1"/>
</dbReference>
<dbReference type="PANTHER" id="PTHR45024:SF2">
    <property type="entry name" value="SCP2 DOMAIN-CONTAINING PROTEIN"/>
    <property type="match status" value="1"/>
</dbReference>
<dbReference type="GO" id="GO:0004300">
    <property type="term" value="F:enoyl-CoA hydratase activity"/>
    <property type="evidence" value="ECO:0007669"/>
    <property type="project" value="UniProtKB-ARBA"/>
</dbReference>
<evidence type="ECO:0000256" key="8">
    <source>
        <dbReference type="ARBA" id="ARBA00023140"/>
    </source>
</evidence>
<keyword evidence="8" id="KW-0576">Peroxisome</keyword>
<dbReference type="Gene3D" id="3.10.129.10">
    <property type="entry name" value="Hotdog Thioesterase"/>
    <property type="match status" value="1"/>
</dbReference>
<dbReference type="InterPro" id="IPR029069">
    <property type="entry name" value="HotDog_dom_sf"/>
</dbReference>
<dbReference type="InterPro" id="IPR002539">
    <property type="entry name" value="MaoC-like_dom"/>
</dbReference>
<feature type="compositionally biased region" description="Low complexity" evidence="10">
    <location>
        <begin position="597"/>
        <end position="611"/>
    </location>
</feature>
<dbReference type="InterPro" id="IPR051687">
    <property type="entry name" value="Peroxisomal_Beta-Oxidation"/>
</dbReference>
<dbReference type="PRINTS" id="PR00081">
    <property type="entry name" value="GDHRDH"/>
</dbReference>
<sequence length="906" mass="96424">MPQLSFKGQTVIVTGAGGGLGKAYSLLFAARGANVVVNDFNKDAAQKVVDEITKDGGKAVVNNSSATDGEAVIKTALDAFGNVTILINNAGILRDKGFKNMSDQEWDQIMAVHLKGSYACAKAAWPHFQKQGFGRIVNTASAAGLYGNFGQANYSAAKMALVGFTKALAAEGARYNIRATVIAPMAASAMTETIMPPEMLANLKPEFVAPFVLAITHPDAPDASGKIFEVGAGFIAEIRWERSKGAVFKTDKTFTPSAVQEKWEQITDFETDSEHPQGLPDFDIKAKIAESSKVTENPQASQEVRFDGKTVIVTGAGSGLGRAYALLYARLGANVVVNDVNGKAAQAIVDEITKAGGKAVAAVTSAEDGEGIVKTALDKFGGAHVLVANAGLARPSAFEKLSEKDWDEVLAVHLRSTYKCAKALWPIFLKQKYGRIVTMGSQSGLYGLPGLVNYSTAKAGILGFTKTLAIEGKKYNIFANVVIPSAGAAAGLGRAGHHVEAVKEEYIAPLVGYLSSDANDETTGGIFQIAGGWIAQIQWQRAGGHGFPVNKPLQPEDIIAKWKVLTDFDDGRATNPASTQEAFMQIAENFGNVDENAASGSDPGSPDSPYADPEDSEVVAEAKKEVPEPVEYSYTERDVILYNLGVGATEQELQWTYENHEDFAALPTFGVIPQFQASAGLSFDFLPNFNPAKLLHGEQYLSIKAPIPTSGELVNEARLVEVLDKGKAAAVTAIVVTKDKHTGKVIFENQSTMFIRGSGGFGGKRTGKDRGAASAENPIPKRKPDAVVEEKTLPIQAALYRLSGDSNPLHILPEFAAVGGFDKPILHGLCSMGISGKHVLKSFGEFTDIKVRFAGVVYPGETLVTEMWKEGDKVIFTTKVKERQTTVLAAAAATLANPDTPLKAKL</sequence>
<evidence type="ECO:0000256" key="2">
    <source>
        <dbReference type="ARBA" id="ARBA00005005"/>
    </source>
</evidence>
<organism evidence="12">
    <name type="scientific">Dichomitus squalens</name>
    <dbReference type="NCBI Taxonomy" id="114155"/>
    <lineage>
        <taxon>Eukaryota</taxon>
        <taxon>Fungi</taxon>
        <taxon>Dikarya</taxon>
        <taxon>Basidiomycota</taxon>
        <taxon>Agaricomycotina</taxon>
        <taxon>Agaricomycetes</taxon>
        <taxon>Polyporales</taxon>
        <taxon>Polyporaceae</taxon>
        <taxon>Dichomitus</taxon>
    </lineage>
</organism>
<evidence type="ECO:0000256" key="1">
    <source>
        <dbReference type="ARBA" id="ARBA00004275"/>
    </source>
</evidence>
<evidence type="ECO:0000256" key="9">
    <source>
        <dbReference type="ARBA" id="ARBA00023239"/>
    </source>
</evidence>
<comment type="similarity">
    <text evidence="3">Belongs to the short-chain dehydrogenases/reductases (SDR) family.</text>
</comment>
<comment type="pathway">
    <text evidence="2">Lipid metabolism; fatty acid beta-oxidation.</text>
</comment>
<evidence type="ECO:0000256" key="4">
    <source>
        <dbReference type="ARBA" id="ARBA00022832"/>
    </source>
</evidence>
<evidence type="ECO:0000256" key="5">
    <source>
        <dbReference type="ARBA" id="ARBA00022857"/>
    </source>
</evidence>
<proteinExistence type="inferred from homology"/>
<dbReference type="InterPro" id="IPR054357">
    <property type="entry name" value="MFE-2_N"/>
</dbReference>
<dbReference type="SUPFAM" id="SSF54637">
    <property type="entry name" value="Thioesterase/thiol ester dehydrase-isomerase"/>
    <property type="match status" value="2"/>
</dbReference>
<dbReference type="InterPro" id="IPR020904">
    <property type="entry name" value="Sc_DH/Rdtase_CS"/>
</dbReference>
<accession>A0A4Q9MXN2</accession>
<dbReference type="OrthoDB" id="3592703at2759"/>
<dbReference type="GO" id="GO:0005777">
    <property type="term" value="C:peroxisome"/>
    <property type="evidence" value="ECO:0007669"/>
    <property type="project" value="UniProtKB-SubCell"/>
</dbReference>
<dbReference type="GO" id="GO:0016491">
    <property type="term" value="F:oxidoreductase activity"/>
    <property type="evidence" value="ECO:0007669"/>
    <property type="project" value="UniProtKB-KW"/>
</dbReference>
<dbReference type="FunFam" id="3.40.50.720:FF:000084">
    <property type="entry name" value="Short-chain dehydrogenase reductase"/>
    <property type="match status" value="2"/>
</dbReference>
<feature type="domain" description="Ketoreductase" evidence="11">
    <location>
        <begin position="9"/>
        <end position="193"/>
    </location>
</feature>
<evidence type="ECO:0000256" key="6">
    <source>
        <dbReference type="ARBA" id="ARBA00023002"/>
    </source>
</evidence>
<feature type="region of interest" description="Disordered" evidence="10">
    <location>
        <begin position="758"/>
        <end position="780"/>
    </location>
</feature>
<protein>
    <submittedName>
        <fullName evidence="12">Multifunctional beta-oxidation protein</fullName>
    </submittedName>
</protein>
<keyword evidence="7" id="KW-0443">Lipid metabolism</keyword>
<evidence type="ECO:0000313" key="12">
    <source>
        <dbReference type="EMBL" id="TBU32495.1"/>
    </source>
</evidence>
<dbReference type="Pfam" id="PF22622">
    <property type="entry name" value="MFE-2_hydrat-2_N"/>
    <property type="match status" value="1"/>
</dbReference>
<gene>
    <name evidence="12" type="ORF">BD311DRAFT_542010</name>
</gene>
<keyword evidence="9" id="KW-0456">Lyase</keyword>
<evidence type="ECO:0000259" key="11">
    <source>
        <dbReference type="SMART" id="SM00822"/>
    </source>
</evidence>
<dbReference type="InterPro" id="IPR036291">
    <property type="entry name" value="NAD(P)-bd_dom_sf"/>
</dbReference>
<dbReference type="InterPro" id="IPR057326">
    <property type="entry name" value="KR_dom"/>
</dbReference>
<name>A0A4Q9MXN2_9APHY</name>
<dbReference type="SMART" id="SM00822">
    <property type="entry name" value="PKS_KR"/>
    <property type="match status" value="1"/>
</dbReference>
<comment type="subcellular location">
    <subcellularLocation>
        <location evidence="1">Peroxisome</location>
    </subcellularLocation>
</comment>
<keyword evidence="6" id="KW-0560">Oxidoreductase</keyword>